<organism evidence="2 3">
    <name type="scientific">Sphingobium yanoikuyae</name>
    <name type="common">Sphingomonas yanoikuyae</name>
    <dbReference type="NCBI Taxonomy" id="13690"/>
    <lineage>
        <taxon>Bacteria</taxon>
        <taxon>Pseudomonadati</taxon>
        <taxon>Pseudomonadota</taxon>
        <taxon>Alphaproteobacteria</taxon>
        <taxon>Sphingomonadales</taxon>
        <taxon>Sphingomonadaceae</taxon>
        <taxon>Sphingobium</taxon>
    </lineage>
</organism>
<evidence type="ECO:0000313" key="2">
    <source>
        <dbReference type="EMBL" id="QHD67400.1"/>
    </source>
</evidence>
<reference evidence="2 3" key="1">
    <citation type="submission" date="2019-12" db="EMBL/GenBank/DDBJ databases">
        <title>Functional and genomic insights into the Sphingobium yanoikuyae YC-JY1, a bacterium efficiently degrading bisphenol A.</title>
        <authorList>
            <person name="Jia Y."/>
            <person name="Li X."/>
            <person name="Wang J."/>
            <person name="Eltoukhy A."/>
            <person name="Lamraoui I."/>
            <person name="Yan Y."/>
        </authorList>
    </citation>
    <scope>NUCLEOTIDE SEQUENCE [LARGE SCALE GENOMIC DNA]</scope>
    <source>
        <strain evidence="2 3">YC-JY1</strain>
    </source>
</reference>
<evidence type="ECO:0000256" key="1">
    <source>
        <dbReference type="SAM" id="Phobius"/>
    </source>
</evidence>
<feature type="transmembrane region" description="Helical" evidence="1">
    <location>
        <begin position="12"/>
        <end position="32"/>
    </location>
</feature>
<gene>
    <name evidence="2" type="ORF">GS397_10285</name>
</gene>
<keyword evidence="1" id="KW-1133">Transmembrane helix</keyword>
<name>A0A6P1GG92_SPHYA</name>
<evidence type="ECO:0000313" key="3">
    <source>
        <dbReference type="Proteomes" id="UP000464086"/>
    </source>
</evidence>
<keyword evidence="1" id="KW-0812">Transmembrane</keyword>
<dbReference type="EMBL" id="CP047218">
    <property type="protein sequence ID" value="QHD67400.1"/>
    <property type="molecule type" value="Genomic_DNA"/>
</dbReference>
<sequence>MTITLTLQIASTFFGLCSAALWGYSGYSALSYDQFKRREERRAKRENRQPNLGAAVYQGKVLGSGRSEFLNAIGALFAALAVLSGAALAWTQPACPCPAEQSSSATG</sequence>
<dbReference type="RefSeq" id="WP_125987765.1">
    <property type="nucleotide sequence ID" value="NZ_CP047218.1"/>
</dbReference>
<keyword evidence="1" id="KW-0472">Membrane</keyword>
<proteinExistence type="predicted"/>
<dbReference type="AlphaFoldDB" id="A0A6P1GG92"/>
<protein>
    <submittedName>
        <fullName evidence="2">Uncharacterized protein</fullName>
    </submittedName>
</protein>
<feature type="transmembrane region" description="Helical" evidence="1">
    <location>
        <begin position="69"/>
        <end position="90"/>
    </location>
</feature>
<dbReference type="Proteomes" id="UP000464086">
    <property type="component" value="Chromosome"/>
</dbReference>
<accession>A0A6P1GG92</accession>